<dbReference type="Proteomes" id="UP001153714">
    <property type="component" value="Chromosome 6"/>
</dbReference>
<keyword evidence="2" id="KW-1003">Cell membrane</keyword>
<evidence type="ECO:0000256" key="6">
    <source>
        <dbReference type="ARBA" id="ARBA00023180"/>
    </source>
</evidence>
<feature type="transmembrane region" description="Helical" evidence="10">
    <location>
        <begin position="140"/>
        <end position="160"/>
    </location>
</feature>
<feature type="transmembrane region" description="Helical" evidence="10">
    <location>
        <begin position="367"/>
        <end position="392"/>
    </location>
</feature>
<feature type="transmembrane region" description="Helical" evidence="10">
    <location>
        <begin position="473"/>
        <end position="493"/>
    </location>
</feature>
<evidence type="ECO:0000256" key="3">
    <source>
        <dbReference type="ARBA" id="ARBA00022692"/>
    </source>
</evidence>
<dbReference type="GO" id="GO:0051119">
    <property type="term" value="F:sugar transmembrane transporter activity"/>
    <property type="evidence" value="ECO:0007669"/>
    <property type="project" value="InterPro"/>
</dbReference>
<comment type="similarity">
    <text evidence="7">Belongs to the major facilitator superfamily. Sugar transporter (TC 2.A.1.1) family. Trehalose transporter subfamily.</text>
</comment>
<dbReference type="EMBL" id="OU893337">
    <property type="protein sequence ID" value="CAG9793661.1"/>
    <property type="molecule type" value="Genomic_DNA"/>
</dbReference>
<reference evidence="12" key="2">
    <citation type="submission" date="2022-10" db="EMBL/GenBank/DDBJ databases">
        <authorList>
            <consortium name="ENA_rothamsted_submissions"/>
            <consortium name="culmorum"/>
            <person name="King R."/>
        </authorList>
    </citation>
    <scope>NUCLEOTIDE SEQUENCE</scope>
</reference>
<dbReference type="InterPro" id="IPR005829">
    <property type="entry name" value="Sugar_transporter_CS"/>
</dbReference>
<dbReference type="InterPro" id="IPR005828">
    <property type="entry name" value="MFS_sugar_transport-like"/>
</dbReference>
<gene>
    <name evidence="12" type="ORF">DIATSA_LOCUS11081</name>
</gene>
<feature type="transmembrane region" description="Helical" evidence="10">
    <location>
        <begin position="334"/>
        <end position="355"/>
    </location>
</feature>
<dbReference type="InterPro" id="IPR050549">
    <property type="entry name" value="MFS_Trehalose_Transporter"/>
</dbReference>
<feature type="transmembrane region" description="Helical" evidence="10">
    <location>
        <begin position="505"/>
        <end position="524"/>
    </location>
</feature>
<dbReference type="PANTHER" id="PTHR48021">
    <property type="match status" value="1"/>
</dbReference>
<evidence type="ECO:0000313" key="13">
    <source>
        <dbReference type="Proteomes" id="UP001153714"/>
    </source>
</evidence>
<dbReference type="PRINTS" id="PR00171">
    <property type="entry name" value="SUGRTRNSPORT"/>
</dbReference>
<evidence type="ECO:0000256" key="9">
    <source>
        <dbReference type="SAM" id="MobiDB-lite"/>
    </source>
</evidence>
<feature type="compositionally biased region" description="Basic and acidic residues" evidence="9">
    <location>
        <begin position="56"/>
        <end position="65"/>
    </location>
</feature>
<feature type="transmembrane region" description="Helical" evidence="10">
    <location>
        <begin position="193"/>
        <end position="214"/>
    </location>
</feature>
<feature type="transmembrane region" description="Helical" evidence="10">
    <location>
        <begin position="399"/>
        <end position="421"/>
    </location>
</feature>
<evidence type="ECO:0000256" key="8">
    <source>
        <dbReference type="RuleBase" id="RU003346"/>
    </source>
</evidence>
<keyword evidence="4 10" id="KW-1133">Transmembrane helix</keyword>
<feature type="transmembrane region" description="Helical" evidence="10">
    <location>
        <begin position="94"/>
        <end position="113"/>
    </location>
</feature>
<organism evidence="12 13">
    <name type="scientific">Diatraea saccharalis</name>
    <name type="common">sugarcane borer</name>
    <dbReference type="NCBI Taxonomy" id="40085"/>
    <lineage>
        <taxon>Eukaryota</taxon>
        <taxon>Metazoa</taxon>
        <taxon>Ecdysozoa</taxon>
        <taxon>Arthropoda</taxon>
        <taxon>Hexapoda</taxon>
        <taxon>Insecta</taxon>
        <taxon>Pterygota</taxon>
        <taxon>Neoptera</taxon>
        <taxon>Endopterygota</taxon>
        <taxon>Lepidoptera</taxon>
        <taxon>Glossata</taxon>
        <taxon>Ditrysia</taxon>
        <taxon>Pyraloidea</taxon>
        <taxon>Crambidae</taxon>
        <taxon>Crambinae</taxon>
        <taxon>Diatraea</taxon>
    </lineage>
</organism>
<dbReference type="SUPFAM" id="SSF103473">
    <property type="entry name" value="MFS general substrate transporter"/>
    <property type="match status" value="1"/>
</dbReference>
<dbReference type="FunFam" id="1.20.1250.20:FF:000055">
    <property type="entry name" value="Facilitated trehalose transporter Tret1-2 homolog"/>
    <property type="match status" value="1"/>
</dbReference>
<keyword evidence="6" id="KW-0325">Glycoprotein</keyword>
<protein>
    <recommendedName>
        <fullName evidence="11">Major facilitator superfamily (MFS) profile domain-containing protein</fullName>
    </recommendedName>
</protein>
<dbReference type="PROSITE" id="PS00216">
    <property type="entry name" value="SUGAR_TRANSPORT_1"/>
    <property type="match status" value="1"/>
</dbReference>
<feature type="transmembrane region" description="Helical" evidence="10">
    <location>
        <begin position="226"/>
        <end position="245"/>
    </location>
</feature>
<dbReference type="PROSITE" id="PS50850">
    <property type="entry name" value="MFS"/>
    <property type="match status" value="1"/>
</dbReference>
<dbReference type="Pfam" id="PF00083">
    <property type="entry name" value="Sugar_tr"/>
    <property type="match status" value="1"/>
</dbReference>
<dbReference type="AlphaFoldDB" id="A0A9N9WG65"/>
<evidence type="ECO:0000259" key="11">
    <source>
        <dbReference type="PROSITE" id="PS50850"/>
    </source>
</evidence>
<keyword evidence="3 10" id="KW-0812">Transmembrane</keyword>
<dbReference type="InterPro" id="IPR020846">
    <property type="entry name" value="MFS_dom"/>
</dbReference>
<evidence type="ECO:0000313" key="12">
    <source>
        <dbReference type="EMBL" id="CAG9793661.1"/>
    </source>
</evidence>
<reference evidence="12" key="1">
    <citation type="submission" date="2021-12" db="EMBL/GenBank/DDBJ databases">
        <authorList>
            <person name="King R."/>
        </authorList>
    </citation>
    <scope>NUCLEOTIDE SEQUENCE</scope>
</reference>
<sequence length="551" mass="58573">MLGSGYGSNLLTPLGVAVFGPAPLLAGAVVSGFTSDTSMNSAVLGTRMPRSAGPQDKTKTRERSDGNNGTMAEVGVSQTVLVDSRGEGRKLPQYIAALSATLGALAAGSMLGWSSPVIFKIIQANSTDYDFDVNVSQGDWVSSVINLGAAAVCFPIGLIMDAIGRKKTMLLLVLPFTLGWLLITFASNLAMLIAGRFITGIAGGAFCVTAPAYTSEIAQDSIRGTLGSYFQLMITVGILFAYAVGSYTSVFVFNILCTLIPIIFGAIFFFMPESPNYLVVKGRNEEAREALIKLRGRAYDVDTELENLKAKATHAKENPVAFTAAISKKTAVKALIICYALMLFQQLSGINAVIFNTSAIFDSAGAAIDAAIATIIIGVIQVIATFVSSLVVDKLGRRILLLLSALVMCLCSTALGVFFFLKDQHGENADILQAISWLPLVSLSLFIIAFSLGFGPIPWMMAGELCLIDIKSFVGSTAGTLNWLLSFTVTSTFNSLNTAIGSGQVFWMFAGIMVIGFVFIFFVVPETKGKSVDEIQLLLGAEPTARDDDKK</sequence>
<keyword evidence="5 10" id="KW-0472">Membrane</keyword>
<dbReference type="Gene3D" id="1.20.1250.20">
    <property type="entry name" value="MFS general substrate transporter like domains"/>
    <property type="match status" value="1"/>
</dbReference>
<dbReference type="InterPro" id="IPR036259">
    <property type="entry name" value="MFS_trans_sf"/>
</dbReference>
<dbReference type="CDD" id="cd17358">
    <property type="entry name" value="MFS_GLUT6_8_Class3_like"/>
    <property type="match status" value="1"/>
</dbReference>
<feature type="transmembrane region" description="Helical" evidence="10">
    <location>
        <begin position="251"/>
        <end position="271"/>
    </location>
</feature>
<evidence type="ECO:0000256" key="7">
    <source>
        <dbReference type="ARBA" id="ARBA00024348"/>
    </source>
</evidence>
<dbReference type="PROSITE" id="PS00217">
    <property type="entry name" value="SUGAR_TRANSPORT_2"/>
    <property type="match status" value="1"/>
</dbReference>
<keyword evidence="13" id="KW-1185">Reference proteome</keyword>
<comment type="subcellular location">
    <subcellularLocation>
        <location evidence="1">Cell membrane</location>
        <topology evidence="1">Multi-pass membrane protein</topology>
    </subcellularLocation>
</comment>
<dbReference type="NCBIfam" id="TIGR00879">
    <property type="entry name" value="SP"/>
    <property type="match status" value="1"/>
</dbReference>
<dbReference type="OrthoDB" id="6612291at2759"/>
<evidence type="ECO:0000256" key="2">
    <source>
        <dbReference type="ARBA" id="ARBA00022475"/>
    </source>
</evidence>
<dbReference type="PANTHER" id="PTHR48021:SF1">
    <property type="entry name" value="GH07001P-RELATED"/>
    <property type="match status" value="1"/>
</dbReference>
<dbReference type="InterPro" id="IPR044775">
    <property type="entry name" value="MFS_ERD6/Tret1-like"/>
</dbReference>
<feature type="transmembrane region" description="Helical" evidence="10">
    <location>
        <begin position="169"/>
        <end position="187"/>
    </location>
</feature>
<evidence type="ECO:0000256" key="1">
    <source>
        <dbReference type="ARBA" id="ARBA00004651"/>
    </source>
</evidence>
<name>A0A9N9WG65_9NEOP</name>
<dbReference type="InterPro" id="IPR003663">
    <property type="entry name" value="Sugar/inositol_transpt"/>
</dbReference>
<evidence type="ECO:0000256" key="10">
    <source>
        <dbReference type="SAM" id="Phobius"/>
    </source>
</evidence>
<feature type="domain" description="Major facilitator superfamily (MFS) profile" evidence="11">
    <location>
        <begin position="100"/>
        <end position="528"/>
    </location>
</feature>
<accession>A0A9N9WG65</accession>
<feature type="transmembrane region" description="Helical" evidence="10">
    <location>
        <begin position="441"/>
        <end position="461"/>
    </location>
</feature>
<feature type="region of interest" description="Disordered" evidence="9">
    <location>
        <begin position="43"/>
        <end position="71"/>
    </location>
</feature>
<proteinExistence type="inferred from homology"/>
<evidence type="ECO:0000256" key="5">
    <source>
        <dbReference type="ARBA" id="ARBA00023136"/>
    </source>
</evidence>
<keyword evidence="8" id="KW-0813">Transport</keyword>
<evidence type="ECO:0000256" key="4">
    <source>
        <dbReference type="ARBA" id="ARBA00022989"/>
    </source>
</evidence>
<dbReference type="GO" id="GO:0005886">
    <property type="term" value="C:plasma membrane"/>
    <property type="evidence" value="ECO:0007669"/>
    <property type="project" value="UniProtKB-SubCell"/>
</dbReference>